<dbReference type="AlphaFoldDB" id="A0A1A8X606"/>
<evidence type="ECO:0000313" key="4">
    <source>
        <dbReference type="Proteomes" id="UP000078546"/>
    </source>
</evidence>
<dbReference type="Pfam" id="PF05795">
    <property type="entry name" value="Plasmodium_Vir"/>
    <property type="match status" value="1"/>
</dbReference>
<protein>
    <submittedName>
        <fullName evidence="3">PIR Superfamily Protein</fullName>
    </submittedName>
</protein>
<evidence type="ECO:0000313" key="3">
    <source>
        <dbReference type="EMBL" id="SBT00691.1"/>
    </source>
</evidence>
<gene>
    <name evidence="3" type="ORF">POVCU1_061750</name>
</gene>
<dbReference type="EMBL" id="FLQV01002069">
    <property type="protein sequence ID" value="SBT00691.1"/>
    <property type="molecule type" value="Genomic_DNA"/>
</dbReference>
<proteinExistence type="predicted"/>
<sequence length="426" mass="49718">MRNNMRRSERTLLTKECEVKKKKRKREKKKGKNGYPLTVGKVRAKYTTLVQKELAAERRDKDDDYDLTWEEDSLVYFLFIIFIIFDIFTKHYIFSASPEISNTLLNKLPLNKFYNILDNDEGVTTSQSDCIEFKSYQSNERYNLFNLCLNFQHKILNYQGVREQNTDISNDKLCEYFKYWIRDKFYETGADDKNLAHFQDLFNNFSNKITGTTCQYENDNMEAKHFQIKKQFHDYGENLQSIKDIFTKKENLTSEESTYINYLKTAVDYYNSIMLGETCKGSSCPYATEQQRFGEGIKNDDFQSLMKKHSFTVPCLKTEQGEIEKPCWLPEDYSLTSTESPSDRNSSDEHGGGTSSSIYAAAGTLAALLPSFYILQRFIPMGSWIRSLNFMNTGRNVNEDEDAYILGLDQMGNTDSYEDQYHITYS</sequence>
<dbReference type="InterPro" id="IPR008780">
    <property type="entry name" value="Plasmodium_Vir"/>
</dbReference>
<evidence type="ECO:0000256" key="2">
    <source>
        <dbReference type="SAM" id="Phobius"/>
    </source>
</evidence>
<keyword evidence="2" id="KW-1133">Transmembrane helix</keyword>
<feature type="region of interest" description="Disordered" evidence="1">
    <location>
        <begin position="334"/>
        <end position="353"/>
    </location>
</feature>
<reference evidence="4" key="1">
    <citation type="submission" date="2016-05" db="EMBL/GenBank/DDBJ databases">
        <authorList>
            <person name="Naeem Raeece"/>
        </authorList>
    </citation>
    <scope>NUCLEOTIDE SEQUENCE [LARGE SCALE GENOMIC DNA]</scope>
</reference>
<evidence type="ECO:0000256" key="1">
    <source>
        <dbReference type="SAM" id="MobiDB-lite"/>
    </source>
</evidence>
<keyword evidence="2" id="KW-0812">Transmembrane</keyword>
<name>A0A1A8X606_PLAOA</name>
<dbReference type="Proteomes" id="UP000078546">
    <property type="component" value="Unassembled WGS sequence"/>
</dbReference>
<feature type="compositionally biased region" description="Basic and acidic residues" evidence="1">
    <location>
        <begin position="341"/>
        <end position="351"/>
    </location>
</feature>
<organism evidence="3 4">
    <name type="scientific">Plasmodium ovale curtisi</name>
    <dbReference type="NCBI Taxonomy" id="864141"/>
    <lineage>
        <taxon>Eukaryota</taxon>
        <taxon>Sar</taxon>
        <taxon>Alveolata</taxon>
        <taxon>Apicomplexa</taxon>
        <taxon>Aconoidasida</taxon>
        <taxon>Haemosporida</taxon>
        <taxon>Plasmodiidae</taxon>
        <taxon>Plasmodium</taxon>
        <taxon>Plasmodium (Plasmodium)</taxon>
    </lineage>
</organism>
<keyword evidence="2" id="KW-0472">Membrane</keyword>
<accession>A0A1A8X606</accession>
<feature type="transmembrane region" description="Helical" evidence="2">
    <location>
        <begin position="74"/>
        <end position="94"/>
    </location>
</feature>